<reference evidence="3" key="1">
    <citation type="submission" date="2021-12" db="EMBL/GenBank/DDBJ databases">
        <authorList>
            <person name="King R."/>
        </authorList>
    </citation>
    <scope>NUCLEOTIDE SEQUENCE</scope>
</reference>
<sequence>MLMVKILAMLLGVALGVVLNDESALSESEDTPIEQSQENGARKRHVETPEVVLQLKYDRGGLNRIYLAQFRKGRTHWIPSVSARSELCADLCHAGLGGKVCGKTCNELMPVGLQTALSNATTSSGSYGQPRIEVCPSLCKNMLGQPLCNCDDIPAEDTDEIDWTNICQAFCGADNYVLRGCPACDPRAVLSQSSLRTLNTAEGWVAWCNVQCRQGQGGAACNCDRAPLS</sequence>
<evidence type="ECO:0000313" key="3">
    <source>
        <dbReference type="EMBL" id="CAG9794129.1"/>
    </source>
</evidence>
<evidence type="ECO:0000256" key="2">
    <source>
        <dbReference type="SAM" id="SignalP"/>
    </source>
</evidence>
<feature type="region of interest" description="Disordered" evidence="1">
    <location>
        <begin position="26"/>
        <end position="45"/>
    </location>
</feature>
<dbReference type="OrthoDB" id="8173223at2759"/>
<evidence type="ECO:0000256" key="1">
    <source>
        <dbReference type="SAM" id="MobiDB-lite"/>
    </source>
</evidence>
<dbReference type="AlphaFoldDB" id="A0A9N9RCI6"/>
<feature type="signal peptide" evidence="2">
    <location>
        <begin position="1"/>
        <end position="16"/>
    </location>
</feature>
<dbReference type="Proteomes" id="UP001153714">
    <property type="component" value="Chromosome 6"/>
</dbReference>
<dbReference type="EMBL" id="OU893337">
    <property type="protein sequence ID" value="CAG9794129.1"/>
    <property type="molecule type" value="Genomic_DNA"/>
</dbReference>
<proteinExistence type="predicted"/>
<accession>A0A9N9RCI6</accession>
<keyword evidence="4" id="KW-1185">Reference proteome</keyword>
<gene>
    <name evidence="3" type="ORF">DIATSA_LOCUS11528</name>
</gene>
<keyword evidence="2" id="KW-0732">Signal</keyword>
<reference evidence="3" key="2">
    <citation type="submission" date="2022-10" db="EMBL/GenBank/DDBJ databases">
        <authorList>
            <consortium name="ENA_rothamsted_submissions"/>
            <consortium name="culmorum"/>
            <person name="King R."/>
        </authorList>
    </citation>
    <scope>NUCLEOTIDE SEQUENCE</scope>
</reference>
<evidence type="ECO:0000313" key="4">
    <source>
        <dbReference type="Proteomes" id="UP001153714"/>
    </source>
</evidence>
<protein>
    <submittedName>
        <fullName evidence="3">Uncharacterized protein</fullName>
    </submittedName>
</protein>
<feature type="chain" id="PRO_5040365493" evidence="2">
    <location>
        <begin position="17"/>
        <end position="229"/>
    </location>
</feature>
<name>A0A9N9RCI6_9NEOP</name>
<organism evidence="3 4">
    <name type="scientific">Diatraea saccharalis</name>
    <name type="common">sugarcane borer</name>
    <dbReference type="NCBI Taxonomy" id="40085"/>
    <lineage>
        <taxon>Eukaryota</taxon>
        <taxon>Metazoa</taxon>
        <taxon>Ecdysozoa</taxon>
        <taxon>Arthropoda</taxon>
        <taxon>Hexapoda</taxon>
        <taxon>Insecta</taxon>
        <taxon>Pterygota</taxon>
        <taxon>Neoptera</taxon>
        <taxon>Endopterygota</taxon>
        <taxon>Lepidoptera</taxon>
        <taxon>Glossata</taxon>
        <taxon>Ditrysia</taxon>
        <taxon>Pyraloidea</taxon>
        <taxon>Crambidae</taxon>
        <taxon>Crambinae</taxon>
        <taxon>Diatraea</taxon>
    </lineage>
</organism>